<dbReference type="EMBL" id="PPTT01000023">
    <property type="protein sequence ID" value="RDB67629.1"/>
    <property type="molecule type" value="Genomic_DNA"/>
</dbReference>
<dbReference type="RefSeq" id="WP_114547071.1">
    <property type="nucleotide sequence ID" value="NZ_PPTT01000023.1"/>
</dbReference>
<dbReference type="SUPFAM" id="SSF53335">
    <property type="entry name" value="S-adenosyl-L-methionine-dependent methyltransferases"/>
    <property type="match status" value="1"/>
</dbReference>
<comment type="caution">
    <text evidence="3">The sequence shown here is derived from an EMBL/GenBank/DDBJ whole genome shotgun (WGS) entry which is preliminary data.</text>
</comment>
<evidence type="ECO:0000313" key="5">
    <source>
        <dbReference type="Proteomes" id="UP000270112"/>
    </source>
</evidence>
<dbReference type="CDD" id="cd02440">
    <property type="entry name" value="AdoMet_MTases"/>
    <property type="match status" value="1"/>
</dbReference>
<dbReference type="Pfam" id="PF08241">
    <property type="entry name" value="Methyltransf_11"/>
    <property type="match status" value="1"/>
</dbReference>
<proteinExistence type="predicted"/>
<keyword evidence="3" id="KW-0489">Methyltransferase</keyword>
<dbReference type="EMBL" id="QICC01000029">
    <property type="protein sequence ID" value="RNM41688.1"/>
    <property type="molecule type" value="Genomic_DNA"/>
</dbReference>
<keyword evidence="4" id="KW-1185">Reference proteome</keyword>
<evidence type="ECO:0000313" key="4">
    <source>
        <dbReference type="Proteomes" id="UP000253817"/>
    </source>
</evidence>
<dbReference type="Proteomes" id="UP000270112">
    <property type="component" value="Unassembled WGS sequence"/>
</dbReference>
<dbReference type="InterPro" id="IPR013216">
    <property type="entry name" value="Methyltransf_11"/>
</dbReference>
<gene>
    <name evidence="2" type="ORF">C1876_12600</name>
    <name evidence="3" type="ORF">DMP09_08435</name>
</gene>
<dbReference type="PANTHER" id="PTHR43591">
    <property type="entry name" value="METHYLTRANSFERASE"/>
    <property type="match status" value="1"/>
</dbReference>
<dbReference type="OrthoDB" id="5566900at2"/>
<reference evidence="3" key="3">
    <citation type="journal article" date="2019" name="Microbiol. Resour. Announc.">
        <title>Draft Genome Sequences of Type Strains of Gordonibacter faecihominis, Paraeggerthella hongkongensis, Parvibacter caecicola,Slackia equolifaciens, Slackia faecicanis, and Slackia isoflavoniconvertens.</title>
        <authorList>
            <person name="Danylec N."/>
            <person name="Stoll D.A."/>
            <person name="Dotsch A."/>
            <person name="Huch M."/>
        </authorList>
    </citation>
    <scope>NUCLEOTIDE SEQUENCE</scope>
    <source>
        <strain evidence="3">DSM 16107</strain>
    </source>
</reference>
<reference evidence="2 4" key="1">
    <citation type="journal article" date="2018" name="Elife">
        <title>Discovery and characterization of a prevalent human gut bacterial enzyme sufficient for the inactivation of a family of plant toxins.</title>
        <authorList>
            <person name="Koppel N."/>
            <person name="Bisanz J.E."/>
            <person name="Pandelia M.E."/>
            <person name="Turnbaugh P.J."/>
            <person name="Balskus E.P."/>
        </authorList>
    </citation>
    <scope>NUCLEOTIDE SEQUENCE [LARGE SCALE GENOMIC DNA]</scope>
    <source>
        <strain evidence="2 4">DSM 16107</strain>
    </source>
</reference>
<evidence type="ECO:0000313" key="2">
    <source>
        <dbReference type="EMBL" id="RDB67629.1"/>
    </source>
</evidence>
<organism evidence="3 5">
    <name type="scientific">Eggerthella sinensis</name>
    <dbReference type="NCBI Taxonomy" id="242230"/>
    <lineage>
        <taxon>Bacteria</taxon>
        <taxon>Bacillati</taxon>
        <taxon>Actinomycetota</taxon>
        <taxon>Coriobacteriia</taxon>
        <taxon>Eggerthellales</taxon>
        <taxon>Eggerthellaceae</taxon>
        <taxon>Eggerthella</taxon>
    </lineage>
</organism>
<dbReference type="GO" id="GO:0008757">
    <property type="term" value="F:S-adenosylmethionine-dependent methyltransferase activity"/>
    <property type="evidence" value="ECO:0007669"/>
    <property type="project" value="InterPro"/>
</dbReference>
<name>A0A3N0IXI3_9ACTN</name>
<evidence type="ECO:0000313" key="3">
    <source>
        <dbReference type="EMBL" id="RNM41688.1"/>
    </source>
</evidence>
<protein>
    <submittedName>
        <fullName evidence="3">Class I SAM-dependent methyltransferase</fullName>
    </submittedName>
</protein>
<dbReference type="AlphaFoldDB" id="A0A3N0IXI3"/>
<dbReference type="GO" id="GO:0032259">
    <property type="term" value="P:methylation"/>
    <property type="evidence" value="ECO:0007669"/>
    <property type="project" value="UniProtKB-KW"/>
</dbReference>
<dbReference type="Gene3D" id="3.40.50.150">
    <property type="entry name" value="Vaccinia Virus protein VP39"/>
    <property type="match status" value="1"/>
</dbReference>
<accession>A0A3N0IXI3</accession>
<keyword evidence="3" id="KW-0808">Transferase</keyword>
<dbReference type="InterPro" id="IPR029063">
    <property type="entry name" value="SAM-dependent_MTases_sf"/>
</dbReference>
<feature type="domain" description="Methyltransferase type 11" evidence="1">
    <location>
        <begin position="56"/>
        <end position="150"/>
    </location>
</feature>
<evidence type="ECO:0000259" key="1">
    <source>
        <dbReference type="Pfam" id="PF08241"/>
    </source>
</evidence>
<dbReference type="Proteomes" id="UP000253817">
    <property type="component" value="Unassembled WGS sequence"/>
</dbReference>
<sequence length="210" mass="22991">MDESTAMPARDYKEASKQAFDAQAATYDDDMKGEHARRLYPFVLEEVVAAAPSCVLDLGCGTGALAQLVLDALPGCTLAGIDLSDAMLARARERLGDRADVRLADSEHVPFADETFDAVYCNDSFHHYPDPRRAAFEAWRVLRPGGAFVIGDCWLPAPARTVMNAFMPYNNEGDVRIYSEAELRDILGTWFGSVSWRKAGAHGCLAKAVK</sequence>
<reference evidence="5" key="2">
    <citation type="submission" date="2018-05" db="EMBL/GenBank/DDBJ databases">
        <title>Genome Sequencing of selected type strains of the family Eggerthellaceae.</title>
        <authorList>
            <person name="Danylec N."/>
            <person name="Stoll D.A."/>
            <person name="Doetsch A."/>
            <person name="Huch M."/>
        </authorList>
    </citation>
    <scope>NUCLEOTIDE SEQUENCE [LARGE SCALE GENOMIC DNA]</scope>
    <source>
        <strain evidence="5">DSM 16107</strain>
    </source>
</reference>